<gene>
    <name evidence="5" type="ORF">HF690_01025</name>
</gene>
<comment type="caution">
    <text evidence="5">The sequence shown here is derived from an EMBL/GenBank/DDBJ whole genome shotgun (WGS) entry which is preliminary data.</text>
</comment>
<feature type="binding site" evidence="4">
    <location>
        <position position="211"/>
    </location>
    <ligand>
        <name>a divalent metal cation</name>
        <dbReference type="ChEBI" id="CHEBI:60240"/>
        <label>1</label>
    </ligand>
</feature>
<comment type="similarity">
    <text evidence="1">Belongs to the metallo-dependent hydrolases superfamily. TatD-type hydrolase family.</text>
</comment>
<dbReference type="GO" id="GO:0005829">
    <property type="term" value="C:cytosol"/>
    <property type="evidence" value="ECO:0007669"/>
    <property type="project" value="TreeGrafter"/>
</dbReference>
<feature type="binding site" evidence="4">
    <location>
        <position position="161"/>
    </location>
    <ligand>
        <name>a divalent metal cation</name>
        <dbReference type="ChEBI" id="CHEBI:60240"/>
        <label>2</label>
    </ligand>
</feature>
<dbReference type="PROSITE" id="PS01091">
    <property type="entry name" value="TATD_3"/>
    <property type="match status" value="1"/>
</dbReference>
<dbReference type="PANTHER" id="PTHR46124:SF3">
    <property type="entry name" value="HYDROLASE"/>
    <property type="match status" value="1"/>
</dbReference>
<dbReference type="PANTHER" id="PTHR46124">
    <property type="entry name" value="D-AMINOACYL-TRNA DEACYLASE"/>
    <property type="match status" value="1"/>
</dbReference>
<organism evidence="5 6">
    <name type="scientific">Oleiagrimonas citrea</name>
    <dbReference type="NCBI Taxonomy" id="1665687"/>
    <lineage>
        <taxon>Bacteria</taxon>
        <taxon>Pseudomonadati</taxon>
        <taxon>Pseudomonadota</taxon>
        <taxon>Gammaproteobacteria</taxon>
        <taxon>Lysobacterales</taxon>
        <taxon>Rhodanobacteraceae</taxon>
        <taxon>Oleiagrimonas</taxon>
    </lineage>
</organism>
<reference evidence="5 6" key="1">
    <citation type="journal article" date="2017" name="Int. J. Syst. Evol. Microbiol.">
        <title>Oleiagrimonas citrea sp. nov., a marine bacterium isolated from tidal flat sediment and emended description of the genus Oleiagrimonas Fang et al. 2015 and Oleiagrimonas soli.</title>
        <authorList>
            <person name="Yang S.H."/>
            <person name="Seo H.S."/>
            <person name="Seong C.N."/>
            <person name="Kwon K.K."/>
        </authorList>
    </citation>
    <scope>NUCLEOTIDE SEQUENCE [LARGE SCALE GENOMIC DNA]</scope>
    <source>
        <strain evidence="5 6">MEBiC09124</strain>
    </source>
</reference>
<evidence type="ECO:0000256" key="3">
    <source>
        <dbReference type="ARBA" id="ARBA00022801"/>
    </source>
</evidence>
<feature type="binding site" evidence="4">
    <location>
        <position position="12"/>
    </location>
    <ligand>
        <name>a divalent metal cation</name>
        <dbReference type="ChEBI" id="CHEBI:60240"/>
        <label>1</label>
    </ligand>
</feature>
<keyword evidence="3 5" id="KW-0378">Hydrolase</keyword>
<feature type="binding site" evidence="4">
    <location>
        <position position="138"/>
    </location>
    <ligand>
        <name>a divalent metal cation</name>
        <dbReference type="ChEBI" id="CHEBI:60240"/>
        <label>2</label>
    </ligand>
</feature>
<dbReference type="InterPro" id="IPR032466">
    <property type="entry name" value="Metal_Hydrolase"/>
</dbReference>
<keyword evidence="2 4" id="KW-0479">Metal-binding</keyword>
<name>A0A846ZJH7_9GAMM</name>
<dbReference type="CDD" id="cd01310">
    <property type="entry name" value="TatD_DNAse"/>
    <property type="match status" value="1"/>
</dbReference>
<dbReference type="InterPro" id="IPR001130">
    <property type="entry name" value="TatD-like"/>
</dbReference>
<dbReference type="Gene3D" id="3.20.20.140">
    <property type="entry name" value="Metal-dependent hydrolases"/>
    <property type="match status" value="1"/>
</dbReference>
<dbReference type="PROSITE" id="PS01090">
    <property type="entry name" value="TATD_2"/>
    <property type="match status" value="1"/>
</dbReference>
<evidence type="ECO:0000313" key="6">
    <source>
        <dbReference type="Proteomes" id="UP000541636"/>
    </source>
</evidence>
<protein>
    <submittedName>
        <fullName evidence="5">TatD family hydrolase</fullName>
    </submittedName>
</protein>
<feature type="binding site" evidence="4">
    <location>
        <position position="14"/>
    </location>
    <ligand>
        <name>a divalent metal cation</name>
        <dbReference type="ChEBI" id="CHEBI:60240"/>
        <label>1</label>
    </ligand>
</feature>
<dbReference type="Pfam" id="PF01026">
    <property type="entry name" value="TatD_DNase"/>
    <property type="match status" value="1"/>
</dbReference>
<proteinExistence type="inferred from homology"/>
<dbReference type="GO" id="GO:0016788">
    <property type="term" value="F:hydrolase activity, acting on ester bonds"/>
    <property type="evidence" value="ECO:0007669"/>
    <property type="project" value="InterPro"/>
</dbReference>
<dbReference type="InterPro" id="IPR018228">
    <property type="entry name" value="DNase_TatD-rel_CS"/>
</dbReference>
<dbReference type="SUPFAM" id="SSF51556">
    <property type="entry name" value="Metallo-dependent hydrolases"/>
    <property type="match status" value="1"/>
</dbReference>
<dbReference type="PROSITE" id="PS01137">
    <property type="entry name" value="TATD_1"/>
    <property type="match status" value="1"/>
</dbReference>
<evidence type="ECO:0000256" key="1">
    <source>
        <dbReference type="ARBA" id="ARBA00009275"/>
    </source>
</evidence>
<evidence type="ECO:0000256" key="2">
    <source>
        <dbReference type="ARBA" id="ARBA00022723"/>
    </source>
</evidence>
<dbReference type="RefSeq" id="WP_168608141.1">
    <property type="nucleotide sequence ID" value="NZ_JAAZQD010000001.1"/>
</dbReference>
<dbReference type="EMBL" id="JAAZQD010000001">
    <property type="protein sequence ID" value="NKZ37531.1"/>
    <property type="molecule type" value="Genomic_DNA"/>
</dbReference>
<evidence type="ECO:0000313" key="5">
    <source>
        <dbReference type="EMBL" id="NKZ37531.1"/>
    </source>
</evidence>
<dbReference type="PIRSF" id="PIRSF005902">
    <property type="entry name" value="DNase_TatD"/>
    <property type="match status" value="1"/>
</dbReference>
<dbReference type="FunFam" id="3.20.20.140:FF:000005">
    <property type="entry name" value="TatD family hydrolase"/>
    <property type="match status" value="1"/>
</dbReference>
<accession>A0A846ZJH7</accession>
<dbReference type="GO" id="GO:0046872">
    <property type="term" value="F:metal ion binding"/>
    <property type="evidence" value="ECO:0007669"/>
    <property type="project" value="UniProtKB-KW"/>
</dbReference>
<dbReference type="AlphaFoldDB" id="A0A846ZJH7"/>
<feature type="binding site" evidence="4">
    <location>
        <position position="103"/>
    </location>
    <ligand>
        <name>a divalent metal cation</name>
        <dbReference type="ChEBI" id="CHEBI:60240"/>
        <label>1</label>
    </ligand>
</feature>
<sequence>MNGIAITLFDSHTHLDDAAFDADRDAVLRRAAEAGVTEALVAAVTAGRWPTLQAVCARPGNAIRLHPAYGLHPMFMDAHDDADLDALENWLRDRGDDAVAVGECGLDFQVGIEHERQRRFFRHQIGLARELDRPLILHARKAVEEVILTLRHEGPVRGVVHSYGGSVEQARQLWDLGIHIGLGGPVTHERAHKLHRLAASIPLEQLLLETDAPDQPGAAHRHERNEPAYLTEVLDVVARLRDTARATIAAATHTNARRLFGLPRT</sequence>
<dbReference type="Proteomes" id="UP000541636">
    <property type="component" value="Unassembled WGS sequence"/>
</dbReference>
<keyword evidence="6" id="KW-1185">Reference proteome</keyword>
<evidence type="ECO:0000256" key="4">
    <source>
        <dbReference type="PIRSR" id="PIRSR005902-1"/>
    </source>
</evidence>